<feature type="compositionally biased region" description="Basic and acidic residues" evidence="1">
    <location>
        <begin position="1"/>
        <end position="15"/>
    </location>
</feature>
<evidence type="ECO:0000313" key="2">
    <source>
        <dbReference type="EMBL" id="KAG9351878.1"/>
    </source>
</evidence>
<comment type="caution">
    <text evidence="2">The sequence shown here is derived from an EMBL/GenBank/DDBJ whole genome shotgun (WGS) entry which is preliminary data.</text>
</comment>
<organism evidence="2 3">
    <name type="scientific">Albula glossodonta</name>
    <name type="common">roundjaw bonefish</name>
    <dbReference type="NCBI Taxonomy" id="121402"/>
    <lineage>
        <taxon>Eukaryota</taxon>
        <taxon>Metazoa</taxon>
        <taxon>Chordata</taxon>
        <taxon>Craniata</taxon>
        <taxon>Vertebrata</taxon>
        <taxon>Euteleostomi</taxon>
        <taxon>Actinopterygii</taxon>
        <taxon>Neopterygii</taxon>
        <taxon>Teleostei</taxon>
        <taxon>Albuliformes</taxon>
        <taxon>Albulidae</taxon>
        <taxon>Albula</taxon>
    </lineage>
</organism>
<protein>
    <recommendedName>
        <fullName evidence="4">RYR1</fullName>
    </recommendedName>
</protein>
<dbReference type="GO" id="GO:0030018">
    <property type="term" value="C:Z disc"/>
    <property type="evidence" value="ECO:0007669"/>
    <property type="project" value="TreeGrafter"/>
</dbReference>
<reference evidence="2" key="1">
    <citation type="thesis" date="2021" institute="BYU ScholarsArchive" country="Provo, UT, USA">
        <title>Applications of and Algorithms for Genome Assembly and Genomic Analyses with an Emphasis on Marine Teleosts.</title>
        <authorList>
            <person name="Pickett B.D."/>
        </authorList>
    </citation>
    <scope>NUCLEOTIDE SEQUENCE</scope>
    <source>
        <strain evidence="2">HI-2016</strain>
    </source>
</reference>
<dbReference type="GO" id="GO:0006941">
    <property type="term" value="P:striated muscle contraction"/>
    <property type="evidence" value="ECO:0007669"/>
    <property type="project" value="TreeGrafter"/>
</dbReference>
<gene>
    <name evidence="2" type="ORF">JZ751_023129</name>
</gene>
<dbReference type="GO" id="GO:0014808">
    <property type="term" value="P:release of sequestered calcium ion into cytosol by sarcoplasmic reticulum"/>
    <property type="evidence" value="ECO:0007669"/>
    <property type="project" value="TreeGrafter"/>
</dbReference>
<dbReference type="InterPro" id="IPR015925">
    <property type="entry name" value="Ryanodine_IP3_receptor"/>
</dbReference>
<dbReference type="Proteomes" id="UP000824540">
    <property type="component" value="Unassembled WGS sequence"/>
</dbReference>
<sequence>MSIGEVSHREGRQRAVMDAYGSRTGEQKETTGVMERVWEGWVGFCLTKVPRVSTAGGSDVERTKKKRRGDRYSVQTSLIVAALKKMLPIGLNMCSPADQELINLAKIRYSLKDTDEEVREFLQNNLHLQGKVSVIESEQTCMNLPFSLPLYSLLTPLSVENPSMRWQMALYKEMSGKAEDADDPAKVVKRVQEVSAVLYHIEVKAMQEEEEEEEEKETKPDPLHQLILHFSRTALTEKSCHIGEEDEGGEEEVEGGKEEMSFEVRQTEMVWGGRGLGTGESLELFHISHCTPAQTPNLSLRIFLSPLFSALLFSFLSTASVLRLPIDLVLLGLIALVRDGTKTRWAQSQRKPLNQLPMPQIVSLALRGMWSERGGKGGEWSTEKEMEKQRLLYQQSRLHNRGAAEMVLQMISACKGVTGCMVSSTLKLGISILNGGNSEVQQKMLDYLKDKKDVGFFLSLQALMQSCSVLDLNAFERQNKAEGLGMVSEEGTSECHNPHGPAQALGR</sequence>
<dbReference type="PANTHER" id="PTHR46399:SF10">
    <property type="entry name" value="RYANODINE RECEPTOR 1"/>
    <property type="match status" value="1"/>
</dbReference>
<dbReference type="GO" id="GO:0042383">
    <property type="term" value="C:sarcolemma"/>
    <property type="evidence" value="ECO:0007669"/>
    <property type="project" value="TreeGrafter"/>
</dbReference>
<feature type="region of interest" description="Disordered" evidence="1">
    <location>
        <begin position="1"/>
        <end position="29"/>
    </location>
</feature>
<keyword evidence="3" id="KW-1185">Reference proteome</keyword>
<dbReference type="GO" id="GO:0034704">
    <property type="term" value="C:calcium channel complex"/>
    <property type="evidence" value="ECO:0007669"/>
    <property type="project" value="TreeGrafter"/>
</dbReference>
<dbReference type="PANTHER" id="PTHR46399">
    <property type="entry name" value="B30.2/SPRY DOMAIN-CONTAINING PROTEIN"/>
    <property type="match status" value="1"/>
</dbReference>
<evidence type="ECO:0008006" key="4">
    <source>
        <dbReference type="Google" id="ProtNLM"/>
    </source>
</evidence>
<accession>A0A8T2PN17</accession>
<dbReference type="AlphaFoldDB" id="A0A8T2PN17"/>
<evidence type="ECO:0000313" key="3">
    <source>
        <dbReference type="Proteomes" id="UP000824540"/>
    </source>
</evidence>
<dbReference type="GO" id="GO:0033017">
    <property type="term" value="C:sarcoplasmic reticulum membrane"/>
    <property type="evidence" value="ECO:0007669"/>
    <property type="project" value="TreeGrafter"/>
</dbReference>
<proteinExistence type="predicted"/>
<dbReference type="OrthoDB" id="8933580at2759"/>
<evidence type="ECO:0000256" key="1">
    <source>
        <dbReference type="SAM" id="MobiDB-lite"/>
    </source>
</evidence>
<name>A0A8T2PN17_9TELE</name>
<dbReference type="EMBL" id="JAFBMS010000006">
    <property type="protein sequence ID" value="KAG9351878.1"/>
    <property type="molecule type" value="Genomic_DNA"/>
</dbReference>
<dbReference type="GO" id="GO:0005219">
    <property type="term" value="F:ryanodine-sensitive calcium-release channel activity"/>
    <property type="evidence" value="ECO:0007669"/>
    <property type="project" value="TreeGrafter"/>
</dbReference>
<dbReference type="GO" id="GO:0005790">
    <property type="term" value="C:smooth endoplasmic reticulum"/>
    <property type="evidence" value="ECO:0007669"/>
    <property type="project" value="TreeGrafter"/>
</dbReference>